<dbReference type="Gene3D" id="3.40.50.150">
    <property type="entry name" value="Vaccinia Virus protein VP39"/>
    <property type="match status" value="1"/>
</dbReference>
<comment type="caution">
    <text evidence="2">The sequence shown here is derived from an EMBL/GenBank/DDBJ whole genome shotgun (WGS) entry which is preliminary data.</text>
</comment>
<keyword evidence="3" id="KW-1185">Reference proteome</keyword>
<evidence type="ECO:0000259" key="1">
    <source>
        <dbReference type="Pfam" id="PF08241"/>
    </source>
</evidence>
<reference evidence="2 3" key="1">
    <citation type="submission" date="2019-03" db="EMBL/GenBank/DDBJ databases">
        <title>Genomic Encyclopedia of Type Strains, Phase IV (KMG-IV): sequencing the most valuable type-strain genomes for metagenomic binning, comparative biology and taxonomic classification.</title>
        <authorList>
            <person name="Goeker M."/>
        </authorList>
    </citation>
    <scope>NUCLEOTIDE SEQUENCE [LARGE SCALE GENOMIC DNA]</scope>
    <source>
        <strain evidence="2 3">DSM 19377</strain>
    </source>
</reference>
<organism evidence="2 3">
    <name type="scientific">Scopulibacillus darangshiensis</name>
    <dbReference type="NCBI Taxonomy" id="442528"/>
    <lineage>
        <taxon>Bacteria</taxon>
        <taxon>Bacillati</taxon>
        <taxon>Bacillota</taxon>
        <taxon>Bacilli</taxon>
        <taxon>Bacillales</taxon>
        <taxon>Sporolactobacillaceae</taxon>
        <taxon>Scopulibacillus</taxon>
    </lineage>
</organism>
<name>A0A4R2P9T7_9BACL</name>
<evidence type="ECO:0000313" key="3">
    <source>
        <dbReference type="Proteomes" id="UP000295416"/>
    </source>
</evidence>
<dbReference type="EMBL" id="SLXK01000002">
    <property type="protein sequence ID" value="TCP31803.1"/>
    <property type="molecule type" value="Genomic_DNA"/>
</dbReference>
<sequence>MPDYGDRFNPEHADKLLSSKRLKELPPDNILALLDLKKGDIAADFGSGNGFFTVPMAKITQSTVYAVDIEPKMHDLLKAHAEEKDVDTITFVTAELGDTTLGTHSVDKLFSSFVMHEVPDLHAVMSEMRRVTKPGGTIVILDWEAVPSESGPPIGKRIPSDKMETLFAKEGFAVKPRMINDAVYALIVTNVANQN</sequence>
<dbReference type="GO" id="GO:0032259">
    <property type="term" value="P:methylation"/>
    <property type="evidence" value="ECO:0007669"/>
    <property type="project" value="UniProtKB-KW"/>
</dbReference>
<gene>
    <name evidence="2" type="ORF">EV207_102296</name>
</gene>
<dbReference type="CDD" id="cd02440">
    <property type="entry name" value="AdoMet_MTases"/>
    <property type="match status" value="1"/>
</dbReference>
<dbReference type="GO" id="GO:0008757">
    <property type="term" value="F:S-adenosylmethionine-dependent methyltransferase activity"/>
    <property type="evidence" value="ECO:0007669"/>
    <property type="project" value="InterPro"/>
</dbReference>
<protein>
    <submittedName>
        <fullName evidence="2">Methyltransferase family protein</fullName>
    </submittedName>
</protein>
<dbReference type="RefSeq" id="WP_132743524.1">
    <property type="nucleotide sequence ID" value="NZ_SLXK01000002.1"/>
</dbReference>
<keyword evidence="2" id="KW-0489">Methyltransferase</keyword>
<dbReference type="OrthoDB" id="9784101at2"/>
<accession>A0A4R2P9T7</accession>
<keyword evidence="2" id="KW-0808">Transferase</keyword>
<dbReference type="SUPFAM" id="SSF53335">
    <property type="entry name" value="S-adenosyl-L-methionine-dependent methyltransferases"/>
    <property type="match status" value="1"/>
</dbReference>
<feature type="domain" description="Methyltransferase type 11" evidence="1">
    <location>
        <begin position="44"/>
        <end position="140"/>
    </location>
</feature>
<dbReference type="InterPro" id="IPR013216">
    <property type="entry name" value="Methyltransf_11"/>
</dbReference>
<proteinExistence type="predicted"/>
<dbReference type="AlphaFoldDB" id="A0A4R2P9T7"/>
<dbReference type="PANTHER" id="PTHR43591">
    <property type="entry name" value="METHYLTRANSFERASE"/>
    <property type="match status" value="1"/>
</dbReference>
<evidence type="ECO:0000313" key="2">
    <source>
        <dbReference type="EMBL" id="TCP31803.1"/>
    </source>
</evidence>
<dbReference type="InterPro" id="IPR029063">
    <property type="entry name" value="SAM-dependent_MTases_sf"/>
</dbReference>
<dbReference type="Pfam" id="PF08241">
    <property type="entry name" value="Methyltransf_11"/>
    <property type="match status" value="1"/>
</dbReference>
<dbReference type="Proteomes" id="UP000295416">
    <property type="component" value="Unassembled WGS sequence"/>
</dbReference>